<organism evidence="4 5">
    <name type="scientific">Tetrahymena thermophila (strain SB210)</name>
    <dbReference type="NCBI Taxonomy" id="312017"/>
    <lineage>
        <taxon>Eukaryota</taxon>
        <taxon>Sar</taxon>
        <taxon>Alveolata</taxon>
        <taxon>Ciliophora</taxon>
        <taxon>Intramacronucleata</taxon>
        <taxon>Oligohymenophorea</taxon>
        <taxon>Hymenostomatida</taxon>
        <taxon>Tetrahymenina</taxon>
        <taxon>Tetrahymenidae</taxon>
        <taxon>Tetrahymena</taxon>
    </lineage>
</organism>
<evidence type="ECO:0000256" key="2">
    <source>
        <dbReference type="SAM" id="Phobius"/>
    </source>
</evidence>
<name>I7MAP3_TETTS</name>
<dbReference type="GO" id="GO:0003700">
    <property type="term" value="F:DNA-binding transcription factor activity"/>
    <property type="evidence" value="ECO:0007669"/>
    <property type="project" value="InterPro"/>
</dbReference>
<feature type="compositionally biased region" description="Polar residues" evidence="1">
    <location>
        <begin position="79"/>
        <end position="91"/>
    </location>
</feature>
<dbReference type="SUPFAM" id="SSF57959">
    <property type="entry name" value="Leucine zipper domain"/>
    <property type="match status" value="1"/>
</dbReference>
<reference evidence="5" key="1">
    <citation type="journal article" date="2006" name="PLoS Biol.">
        <title>Macronuclear genome sequence of the ciliate Tetrahymena thermophila, a model eukaryote.</title>
        <authorList>
            <person name="Eisen J.A."/>
            <person name="Coyne R.S."/>
            <person name="Wu M."/>
            <person name="Wu D."/>
            <person name="Thiagarajan M."/>
            <person name="Wortman J.R."/>
            <person name="Badger J.H."/>
            <person name="Ren Q."/>
            <person name="Amedeo P."/>
            <person name="Jones K.M."/>
            <person name="Tallon L.J."/>
            <person name="Delcher A.L."/>
            <person name="Salzberg S.L."/>
            <person name="Silva J.C."/>
            <person name="Haas B.J."/>
            <person name="Majoros W.H."/>
            <person name="Farzad M."/>
            <person name="Carlton J.M."/>
            <person name="Smith R.K. Jr."/>
            <person name="Garg J."/>
            <person name="Pearlman R.E."/>
            <person name="Karrer K.M."/>
            <person name="Sun L."/>
            <person name="Manning G."/>
            <person name="Elde N.C."/>
            <person name="Turkewitz A.P."/>
            <person name="Asai D.J."/>
            <person name="Wilkes D.E."/>
            <person name="Wang Y."/>
            <person name="Cai H."/>
            <person name="Collins K."/>
            <person name="Stewart B.A."/>
            <person name="Lee S.R."/>
            <person name="Wilamowska K."/>
            <person name="Weinberg Z."/>
            <person name="Ruzzo W.L."/>
            <person name="Wloga D."/>
            <person name="Gaertig J."/>
            <person name="Frankel J."/>
            <person name="Tsao C.-C."/>
            <person name="Gorovsky M.A."/>
            <person name="Keeling P.J."/>
            <person name="Waller R.F."/>
            <person name="Patron N.J."/>
            <person name="Cherry J.M."/>
            <person name="Stover N.A."/>
            <person name="Krieger C.J."/>
            <person name="del Toro C."/>
            <person name="Ryder H.F."/>
            <person name="Williamson S.C."/>
            <person name="Barbeau R.A."/>
            <person name="Hamilton E.P."/>
            <person name="Orias E."/>
        </authorList>
    </citation>
    <scope>NUCLEOTIDE SEQUENCE [LARGE SCALE GENOMIC DNA]</scope>
    <source>
        <strain evidence="5">SB210</strain>
    </source>
</reference>
<evidence type="ECO:0000313" key="4">
    <source>
        <dbReference type="EMBL" id="EAS04984.1"/>
    </source>
</evidence>
<keyword evidence="2" id="KW-0472">Membrane</keyword>
<dbReference type="InterPro" id="IPR004827">
    <property type="entry name" value="bZIP"/>
</dbReference>
<evidence type="ECO:0000259" key="3">
    <source>
        <dbReference type="PROSITE" id="PS50217"/>
    </source>
</evidence>
<feature type="region of interest" description="Disordered" evidence="1">
    <location>
        <begin position="126"/>
        <end position="233"/>
    </location>
</feature>
<dbReference type="EMBL" id="GG662429">
    <property type="protein sequence ID" value="EAS04984.1"/>
    <property type="molecule type" value="Genomic_DNA"/>
</dbReference>
<keyword evidence="5" id="KW-1185">Reference proteome</keyword>
<dbReference type="CDD" id="cd14686">
    <property type="entry name" value="bZIP"/>
    <property type="match status" value="1"/>
</dbReference>
<dbReference type="Pfam" id="PF07716">
    <property type="entry name" value="bZIP_2"/>
    <property type="match status" value="1"/>
</dbReference>
<proteinExistence type="predicted"/>
<feature type="transmembrane region" description="Helical" evidence="2">
    <location>
        <begin position="304"/>
        <end position="324"/>
    </location>
</feature>
<dbReference type="InterPro" id="IPR046347">
    <property type="entry name" value="bZIP_sf"/>
</dbReference>
<dbReference type="AlphaFoldDB" id="I7MAP3"/>
<feature type="domain" description="BZIP" evidence="3">
    <location>
        <begin position="211"/>
        <end position="264"/>
    </location>
</feature>
<sequence length="487" mass="56802">MSNYTSIFEQQDDNQYDYLSNSKANTDFFNSQMSDQDSLHQDNLENYYPKGFFDNFDQSSYQQLQAEQENEFKLNNNLNSQSEYQPTNGVEINQTTNNIQPTTNTRMPIKQKVLLRKQKLQELQRNGQINQQQQQQKPIKQQQQIEEDIRNQNQESASTDIDKIMDEELEKESSSLSEKSKKRSKKITKNKDKEQTQLNQLLENDEEFQNLDKKTQQKIKNRMSAQRSRDDRKKKLLSLEDENKSLSEQVKSLQKQNQELSSQLVNNICSKCKSQCSTEDTQSDYIDYIEDTPYIESRRQNNQYNIFGANAALIFLICFVAISVHNTSFDNTERNINVMLQRYEAPQIDSYMGEQTCVKNPSIIQTDQNMLSVYTGIDQDLFQEQQIVNSRLISEFGKPGSSIDTLDLLQDKQNDEIICPNSYILLYGKNPAQKHNIINLTLTNQTNFYSAYDGQYYPLYQDNQGNQIKLTCLILKYEQIQGTQSNL</sequence>
<dbReference type="KEGG" id="tet:TTHERM_00836560"/>
<dbReference type="HOGENOM" id="CLU_560805_0_0_1"/>
<feature type="region of interest" description="Disordered" evidence="1">
    <location>
        <begin position="79"/>
        <end position="109"/>
    </location>
</feature>
<dbReference type="OMA" id="YTSIFEQ"/>
<dbReference type="Proteomes" id="UP000009168">
    <property type="component" value="Unassembled WGS sequence"/>
</dbReference>
<feature type="compositionally biased region" description="Low complexity" evidence="1">
    <location>
        <begin position="126"/>
        <end position="144"/>
    </location>
</feature>
<evidence type="ECO:0000256" key="1">
    <source>
        <dbReference type="SAM" id="MobiDB-lite"/>
    </source>
</evidence>
<dbReference type="RefSeq" id="XP_001025229.1">
    <property type="nucleotide sequence ID" value="XM_001025229.3"/>
</dbReference>
<dbReference type="PROSITE" id="PS50217">
    <property type="entry name" value="BZIP"/>
    <property type="match status" value="1"/>
</dbReference>
<dbReference type="InParanoid" id="I7MAP3"/>
<keyword evidence="2" id="KW-1133">Transmembrane helix</keyword>
<gene>
    <name evidence="4" type="ORF">TTHERM_00836560</name>
</gene>
<dbReference type="GeneID" id="7836932"/>
<dbReference type="Gene3D" id="1.20.5.170">
    <property type="match status" value="1"/>
</dbReference>
<dbReference type="SMART" id="SM00338">
    <property type="entry name" value="BRLZ"/>
    <property type="match status" value="1"/>
</dbReference>
<accession>I7MAP3</accession>
<evidence type="ECO:0000313" key="5">
    <source>
        <dbReference type="Proteomes" id="UP000009168"/>
    </source>
</evidence>
<keyword evidence="2" id="KW-0812">Transmembrane</keyword>
<feature type="compositionally biased region" description="Low complexity" evidence="1">
    <location>
        <begin position="92"/>
        <end position="105"/>
    </location>
</feature>
<protein>
    <submittedName>
        <fullName evidence="4">Basic region leucine zipper protein</fullName>
    </submittedName>
</protein>